<reference evidence="6 7" key="1">
    <citation type="submission" date="2015-09" db="EMBL/GenBank/DDBJ databases">
        <authorList>
            <consortium name="Pathogen Informatics"/>
        </authorList>
    </citation>
    <scope>NUCLEOTIDE SEQUENCE [LARGE SCALE GENOMIC DNA]</scope>
    <source>
        <strain evidence="6 7">2789STDY5608850</strain>
    </source>
</reference>
<dbReference type="RefSeq" id="WP_055657897.1">
    <property type="nucleotide sequence ID" value="NZ_CABIXC010000012.1"/>
</dbReference>
<name>A0A174I362_9FIRM</name>
<keyword evidence="2 6" id="KW-0560">Oxidoreductase</keyword>
<dbReference type="PROSITE" id="PS00060">
    <property type="entry name" value="ADH_IRON_2"/>
    <property type="match status" value="1"/>
</dbReference>
<dbReference type="InterPro" id="IPR018211">
    <property type="entry name" value="ADH_Fe_CS"/>
</dbReference>
<evidence type="ECO:0000259" key="5">
    <source>
        <dbReference type="Pfam" id="PF25137"/>
    </source>
</evidence>
<accession>A0A174I362</accession>
<dbReference type="InterPro" id="IPR001670">
    <property type="entry name" value="ADH_Fe/GldA"/>
</dbReference>
<feature type="domain" description="Fe-containing alcohol dehydrogenase-like C-terminal" evidence="5">
    <location>
        <begin position="187"/>
        <end position="383"/>
    </location>
</feature>
<dbReference type="Gene3D" id="1.20.1090.10">
    <property type="entry name" value="Dehydroquinate synthase-like - alpha domain"/>
    <property type="match status" value="1"/>
</dbReference>
<evidence type="ECO:0000313" key="6">
    <source>
        <dbReference type="EMBL" id="CUO81623.1"/>
    </source>
</evidence>
<dbReference type="Gene3D" id="3.40.50.1970">
    <property type="match status" value="1"/>
</dbReference>
<evidence type="ECO:0000256" key="1">
    <source>
        <dbReference type="ARBA" id="ARBA00007358"/>
    </source>
</evidence>
<dbReference type="SUPFAM" id="SSF56796">
    <property type="entry name" value="Dehydroquinate synthase-like"/>
    <property type="match status" value="1"/>
</dbReference>
<dbReference type="Proteomes" id="UP000095651">
    <property type="component" value="Unassembled WGS sequence"/>
</dbReference>
<gene>
    <name evidence="6" type="primary">adh_2</name>
    <name evidence="6" type="ORF">ERS852407_04050</name>
</gene>
<dbReference type="EMBL" id="CYZE01000012">
    <property type="protein sequence ID" value="CUO81623.1"/>
    <property type="molecule type" value="Genomic_DNA"/>
</dbReference>
<dbReference type="Pfam" id="PF25137">
    <property type="entry name" value="ADH_Fe_C"/>
    <property type="match status" value="1"/>
</dbReference>
<protein>
    <submittedName>
        <fullName evidence="6">Alcohol dehydrogenase</fullName>
        <ecNumber evidence="6">1.1.1.1</ecNumber>
    </submittedName>
</protein>
<keyword evidence="3" id="KW-0520">NAD</keyword>
<dbReference type="GO" id="GO:0004022">
    <property type="term" value="F:alcohol dehydrogenase (NAD+) activity"/>
    <property type="evidence" value="ECO:0007669"/>
    <property type="project" value="UniProtKB-EC"/>
</dbReference>
<dbReference type="InterPro" id="IPR039697">
    <property type="entry name" value="Alcohol_dehydrogenase_Fe"/>
</dbReference>
<dbReference type="PANTHER" id="PTHR11496:SF102">
    <property type="entry name" value="ALCOHOL DEHYDROGENASE 4"/>
    <property type="match status" value="1"/>
</dbReference>
<dbReference type="Pfam" id="PF00465">
    <property type="entry name" value="Fe-ADH"/>
    <property type="match status" value="1"/>
</dbReference>
<dbReference type="InterPro" id="IPR056798">
    <property type="entry name" value="ADH_Fe_C"/>
</dbReference>
<sequence>MGVFKYQSPERALFGFGSVQGIQDEIRSRKLTKALLVTGRDLADTAIVKNVIHALEAADTGYALFTDFKPNPTTNNVNQGSDAFIRNQCDFLISVGGGSAHDCAKAISVVAAGGGKIEDYTGADKSSRAYPLIAVTTTAGTGSECTSDYVVVDEAQNRKYGNSDRNVLPFLAVDDYELMMNMPASLTAGTGMDALTHAVEAYCSIDGALITSELAAAAVRLIFEHLEPAVISPDRKSREGMAVAQFLAGLAFGNAGCGLIHSMSHQLSAVYDLPHGLCNAILMPEGSRINRKALEAEERYAALCEAVFPIESRDMTTGERADYLIERIEKLSEAVGTKRKLSELGVKLEDLSLLADKTLLDASLRHNIYKPDKEEIETIFRSLM</sequence>
<dbReference type="CDD" id="cd08188">
    <property type="entry name" value="PDDH"/>
    <property type="match status" value="1"/>
</dbReference>
<evidence type="ECO:0000256" key="3">
    <source>
        <dbReference type="ARBA" id="ARBA00023027"/>
    </source>
</evidence>
<evidence type="ECO:0000259" key="4">
    <source>
        <dbReference type="Pfam" id="PF00465"/>
    </source>
</evidence>
<evidence type="ECO:0000313" key="7">
    <source>
        <dbReference type="Proteomes" id="UP000095651"/>
    </source>
</evidence>
<dbReference type="FunFam" id="3.40.50.1970:FF:000003">
    <property type="entry name" value="Alcohol dehydrogenase, iron-containing"/>
    <property type="match status" value="1"/>
</dbReference>
<comment type="similarity">
    <text evidence="1">Belongs to the iron-containing alcohol dehydrogenase family.</text>
</comment>
<organism evidence="6 7">
    <name type="scientific">Hungatella hathewayi</name>
    <dbReference type="NCBI Taxonomy" id="154046"/>
    <lineage>
        <taxon>Bacteria</taxon>
        <taxon>Bacillati</taxon>
        <taxon>Bacillota</taxon>
        <taxon>Clostridia</taxon>
        <taxon>Lachnospirales</taxon>
        <taxon>Lachnospiraceae</taxon>
        <taxon>Hungatella</taxon>
    </lineage>
</organism>
<dbReference type="FunFam" id="1.20.1090.10:FF:000001">
    <property type="entry name" value="Aldehyde-alcohol dehydrogenase"/>
    <property type="match status" value="1"/>
</dbReference>
<proteinExistence type="inferred from homology"/>
<dbReference type="GO" id="GO:0046872">
    <property type="term" value="F:metal ion binding"/>
    <property type="evidence" value="ECO:0007669"/>
    <property type="project" value="InterPro"/>
</dbReference>
<dbReference type="PANTHER" id="PTHR11496">
    <property type="entry name" value="ALCOHOL DEHYDROGENASE"/>
    <property type="match status" value="1"/>
</dbReference>
<dbReference type="AlphaFoldDB" id="A0A174I362"/>
<feature type="domain" description="Alcohol dehydrogenase iron-type/glycerol dehydrogenase GldA" evidence="4">
    <location>
        <begin position="9"/>
        <end position="175"/>
    </location>
</feature>
<evidence type="ECO:0000256" key="2">
    <source>
        <dbReference type="ARBA" id="ARBA00023002"/>
    </source>
</evidence>
<dbReference type="PROSITE" id="PS00913">
    <property type="entry name" value="ADH_IRON_1"/>
    <property type="match status" value="1"/>
</dbReference>
<dbReference type="EC" id="1.1.1.1" evidence="6"/>